<reference evidence="1 2" key="1">
    <citation type="submission" date="2019-07" db="EMBL/GenBank/DDBJ databases">
        <title>New Mycobacterium species.</title>
        <authorList>
            <person name="Tortoli E."/>
            <person name="Ghielmetti G."/>
            <person name="Friedel U."/>
            <person name="Trovato A."/>
        </authorList>
    </citation>
    <scope>NUCLEOTIDE SEQUENCE [LARGE SCALE GENOMIC DNA]</scope>
    <source>
        <strain evidence="1 2">16-83</strain>
    </source>
</reference>
<organism evidence="1 2">
    <name type="scientific">Mycobacterium helveticum</name>
    <dbReference type="NCBI Taxonomy" id="2592811"/>
    <lineage>
        <taxon>Bacteria</taxon>
        <taxon>Bacillati</taxon>
        <taxon>Actinomycetota</taxon>
        <taxon>Actinomycetes</taxon>
        <taxon>Mycobacteriales</taxon>
        <taxon>Mycobacteriaceae</taxon>
        <taxon>Mycobacterium</taxon>
    </lineage>
</organism>
<accession>A0A557XD51</accession>
<dbReference type="AlphaFoldDB" id="A0A557XD51"/>
<gene>
    <name evidence="1" type="ORF">FPZ47_23675</name>
</gene>
<protein>
    <submittedName>
        <fullName evidence="1">DUF2742 domain-containing protein</fullName>
    </submittedName>
</protein>
<proteinExistence type="predicted"/>
<dbReference type="Proteomes" id="UP000320513">
    <property type="component" value="Unassembled WGS sequence"/>
</dbReference>
<evidence type="ECO:0000313" key="2">
    <source>
        <dbReference type="Proteomes" id="UP000320513"/>
    </source>
</evidence>
<dbReference type="EMBL" id="VMQU01000147">
    <property type="protein sequence ID" value="TVS83433.1"/>
    <property type="molecule type" value="Genomic_DNA"/>
</dbReference>
<dbReference type="InterPro" id="IPR024384">
    <property type="entry name" value="DUF2742"/>
</dbReference>
<name>A0A557XD51_9MYCO</name>
<dbReference type="OrthoDB" id="4374214at2"/>
<dbReference type="Pfam" id="PF10888">
    <property type="entry name" value="DUF2742"/>
    <property type="match status" value="1"/>
</dbReference>
<evidence type="ECO:0000313" key="1">
    <source>
        <dbReference type="EMBL" id="TVS83433.1"/>
    </source>
</evidence>
<comment type="caution">
    <text evidence="1">The sequence shown here is derived from an EMBL/GenBank/DDBJ whole genome shotgun (WGS) entry which is preliminary data.</text>
</comment>
<keyword evidence="2" id="KW-1185">Reference proteome</keyword>
<sequence>MSWWEVNRLVTPLLAGVGSWPMAGTPAWCSLAQDDPAKWAALLDAAQHWALRVETCQQAHAEASRDISAAADWSAVARDLRRHAAAARAGAYIRREAS</sequence>